<dbReference type="Proteomes" id="UP000249547">
    <property type="component" value="Unassembled WGS sequence"/>
</dbReference>
<proteinExistence type="predicted"/>
<keyword evidence="3" id="KW-1185">Reference proteome</keyword>
<keyword evidence="1" id="KW-0732">Signal</keyword>
<dbReference type="SUPFAM" id="SSF55811">
    <property type="entry name" value="Nudix"/>
    <property type="match status" value="1"/>
</dbReference>
<protein>
    <recommendedName>
        <fullName evidence="4">ADP-ribose pyrophosphatase YjhB (NUDIX family)</fullName>
    </recommendedName>
</protein>
<comment type="caution">
    <text evidence="2">The sequence shown here is derived from an EMBL/GenBank/DDBJ whole genome shotgun (WGS) entry which is preliminary data.</text>
</comment>
<sequence length="189" mass="21652">MRLNTLILLFCLLALPFALQAQTARDSVHVTAPKFIIQNDKDQILLMYDKNRQAWEVPGSVYEGNISFKNLADSVSAELGVKTKHLQLAGMFTYHYPNKYRNIIRPYFVLTYEKNAPTPASAGEKVGWFSWEEAQNLVPYPASVLILNKIHQDPQAVWGAAFIEYGYTNPMVDKSKITFKIVEDFYRLQ</sequence>
<name>A0A327R3Z3_9BACT</name>
<dbReference type="OrthoDB" id="659723at2"/>
<dbReference type="EMBL" id="QLLL01000002">
    <property type="protein sequence ID" value="RAJ08597.1"/>
    <property type="molecule type" value="Genomic_DNA"/>
</dbReference>
<evidence type="ECO:0000313" key="3">
    <source>
        <dbReference type="Proteomes" id="UP000249547"/>
    </source>
</evidence>
<feature type="signal peptide" evidence="1">
    <location>
        <begin position="1"/>
        <end position="21"/>
    </location>
</feature>
<dbReference type="AlphaFoldDB" id="A0A327R3Z3"/>
<reference evidence="2 3" key="1">
    <citation type="submission" date="2018-06" db="EMBL/GenBank/DDBJ databases">
        <title>Genomic Encyclopedia of Archaeal and Bacterial Type Strains, Phase II (KMG-II): from individual species to whole genera.</title>
        <authorList>
            <person name="Goeker M."/>
        </authorList>
    </citation>
    <scope>NUCLEOTIDE SEQUENCE [LARGE SCALE GENOMIC DNA]</scope>
    <source>
        <strain evidence="2 3">DSM 23857</strain>
    </source>
</reference>
<gene>
    <name evidence="2" type="ORF">LX64_01250</name>
</gene>
<organism evidence="2 3">
    <name type="scientific">Chitinophaga skermanii</name>
    <dbReference type="NCBI Taxonomy" id="331697"/>
    <lineage>
        <taxon>Bacteria</taxon>
        <taxon>Pseudomonadati</taxon>
        <taxon>Bacteroidota</taxon>
        <taxon>Chitinophagia</taxon>
        <taxon>Chitinophagales</taxon>
        <taxon>Chitinophagaceae</taxon>
        <taxon>Chitinophaga</taxon>
    </lineage>
</organism>
<accession>A0A327R3Z3</accession>
<feature type="chain" id="PRO_5016394577" description="ADP-ribose pyrophosphatase YjhB (NUDIX family)" evidence="1">
    <location>
        <begin position="22"/>
        <end position="189"/>
    </location>
</feature>
<evidence type="ECO:0000313" key="2">
    <source>
        <dbReference type="EMBL" id="RAJ08597.1"/>
    </source>
</evidence>
<dbReference type="InterPro" id="IPR015797">
    <property type="entry name" value="NUDIX_hydrolase-like_dom_sf"/>
</dbReference>
<dbReference type="RefSeq" id="WP_111596731.1">
    <property type="nucleotide sequence ID" value="NZ_QLLL01000002.1"/>
</dbReference>
<evidence type="ECO:0000256" key="1">
    <source>
        <dbReference type="SAM" id="SignalP"/>
    </source>
</evidence>
<evidence type="ECO:0008006" key="4">
    <source>
        <dbReference type="Google" id="ProtNLM"/>
    </source>
</evidence>
<dbReference type="Gene3D" id="3.90.79.10">
    <property type="entry name" value="Nucleoside Triphosphate Pyrophosphohydrolase"/>
    <property type="match status" value="1"/>
</dbReference>